<dbReference type="OrthoDB" id="2434756at2759"/>
<reference evidence="3" key="1">
    <citation type="submission" date="2025-08" db="UniProtKB">
        <authorList>
            <consortium name="RefSeq"/>
        </authorList>
    </citation>
    <scope>IDENTIFICATION</scope>
</reference>
<feature type="compositionally biased region" description="Basic and acidic residues" evidence="1">
    <location>
        <begin position="35"/>
        <end position="44"/>
    </location>
</feature>
<dbReference type="PANTHER" id="PTHR13338:SF4">
    <property type="entry name" value="NADH DEHYDROGENASE [UBIQUINONE] 1 ALPHA SUBCOMPLEX ASSEMBLY FACTOR 4"/>
    <property type="match status" value="1"/>
</dbReference>
<keyword evidence="2" id="KW-1185">Reference proteome</keyword>
<dbReference type="Proteomes" id="UP000694845">
    <property type="component" value="Unplaced"/>
</dbReference>
<dbReference type="KEGG" id="aplc:110989140"/>
<evidence type="ECO:0000256" key="1">
    <source>
        <dbReference type="SAM" id="MobiDB-lite"/>
    </source>
</evidence>
<sequence>MSRTGNPDVLEKQQKKDERLLGFLQNVRVDSTDPEQPKPLEGAESKASGSSPQRRLPTSRKPLPKVTTMFEVPDEVPEGRLTVPMALEILAKHKRNPKEWPAERLAADYKLDLTDTTHILEYFRSFKVIPVEGSTLPPPRRLLGR</sequence>
<dbReference type="InterPro" id="IPR009622">
    <property type="entry name" value="NDUFAF4"/>
</dbReference>
<proteinExistence type="predicted"/>
<dbReference type="RefSeq" id="XP_022108981.1">
    <property type="nucleotide sequence ID" value="XM_022253289.1"/>
</dbReference>
<gene>
    <name evidence="3" type="primary">LOC110989140</name>
</gene>
<dbReference type="GO" id="GO:0005739">
    <property type="term" value="C:mitochondrion"/>
    <property type="evidence" value="ECO:0007669"/>
    <property type="project" value="TreeGrafter"/>
</dbReference>
<dbReference type="GO" id="GO:0032981">
    <property type="term" value="P:mitochondrial respiratory chain complex I assembly"/>
    <property type="evidence" value="ECO:0007669"/>
    <property type="project" value="InterPro"/>
</dbReference>
<organism evidence="2 3">
    <name type="scientific">Acanthaster planci</name>
    <name type="common">Crown-of-thorns starfish</name>
    <dbReference type="NCBI Taxonomy" id="133434"/>
    <lineage>
        <taxon>Eukaryota</taxon>
        <taxon>Metazoa</taxon>
        <taxon>Echinodermata</taxon>
        <taxon>Eleutherozoa</taxon>
        <taxon>Asterozoa</taxon>
        <taxon>Asteroidea</taxon>
        <taxon>Valvatacea</taxon>
        <taxon>Valvatida</taxon>
        <taxon>Acanthasteridae</taxon>
        <taxon>Acanthaster</taxon>
    </lineage>
</organism>
<dbReference type="OMA" id="ILNYVNY"/>
<dbReference type="GeneID" id="110989140"/>
<protein>
    <submittedName>
        <fullName evidence="3">NADH dehydrogenase [ubiquinone] 1 alpha subcomplex assembly factor 4-like</fullName>
    </submittedName>
</protein>
<accession>A0A8B7ZZH8</accession>
<evidence type="ECO:0000313" key="2">
    <source>
        <dbReference type="Proteomes" id="UP000694845"/>
    </source>
</evidence>
<dbReference type="PANTHER" id="PTHR13338">
    <property type="entry name" value="UPF0240 PROTEIN"/>
    <property type="match status" value="1"/>
</dbReference>
<feature type="compositionally biased region" description="Basic and acidic residues" evidence="1">
    <location>
        <begin position="9"/>
        <end position="20"/>
    </location>
</feature>
<feature type="region of interest" description="Disordered" evidence="1">
    <location>
        <begin position="1"/>
        <end position="65"/>
    </location>
</feature>
<dbReference type="AlphaFoldDB" id="A0A8B7ZZH8"/>
<evidence type="ECO:0000313" key="3">
    <source>
        <dbReference type="RefSeq" id="XP_022108981.1"/>
    </source>
</evidence>
<dbReference type="Pfam" id="PF06784">
    <property type="entry name" value="UPF0240"/>
    <property type="match status" value="1"/>
</dbReference>
<name>A0A8B7ZZH8_ACAPL</name>